<evidence type="ECO:0000313" key="1">
    <source>
        <dbReference type="EMBL" id="KCW57192.1"/>
    </source>
</evidence>
<dbReference type="EMBL" id="KK198760">
    <property type="protein sequence ID" value="KCW57192.1"/>
    <property type="molecule type" value="Genomic_DNA"/>
</dbReference>
<name>A0A059ATA3_EUCGR</name>
<accession>A0A059ATA3</accession>
<gene>
    <name evidence="1" type="ORF">EUGRSUZ_H00008</name>
</gene>
<reference evidence="1" key="1">
    <citation type="submission" date="2013-07" db="EMBL/GenBank/DDBJ databases">
        <title>The genome of Eucalyptus grandis.</title>
        <authorList>
            <person name="Schmutz J."/>
            <person name="Hayes R."/>
            <person name="Myburg A."/>
            <person name="Tuskan G."/>
            <person name="Grattapaglia D."/>
            <person name="Rokhsar D.S."/>
        </authorList>
    </citation>
    <scope>NUCLEOTIDE SEQUENCE</scope>
    <source>
        <tissue evidence="1">Leaf extractions</tissue>
    </source>
</reference>
<dbReference type="InParanoid" id="A0A059ATA3"/>
<organism evidence="1">
    <name type="scientific">Eucalyptus grandis</name>
    <name type="common">Flooded gum</name>
    <dbReference type="NCBI Taxonomy" id="71139"/>
    <lineage>
        <taxon>Eukaryota</taxon>
        <taxon>Viridiplantae</taxon>
        <taxon>Streptophyta</taxon>
        <taxon>Embryophyta</taxon>
        <taxon>Tracheophyta</taxon>
        <taxon>Spermatophyta</taxon>
        <taxon>Magnoliopsida</taxon>
        <taxon>eudicotyledons</taxon>
        <taxon>Gunneridae</taxon>
        <taxon>Pentapetalae</taxon>
        <taxon>rosids</taxon>
        <taxon>malvids</taxon>
        <taxon>Myrtales</taxon>
        <taxon>Myrtaceae</taxon>
        <taxon>Myrtoideae</taxon>
        <taxon>Eucalypteae</taxon>
        <taxon>Eucalyptus</taxon>
    </lineage>
</organism>
<protein>
    <submittedName>
        <fullName evidence="1">Uncharacterized protein</fullName>
    </submittedName>
</protein>
<dbReference type="AlphaFoldDB" id="A0A059ATA3"/>
<sequence>MSLLIYFFKMCRSVPSLMLLTLTSVHGHFLTRFWVKWQNRSLYYPDLLILVEKYPIFLICFKSVLGPSTPFLRRNIPLNFFANPHFTPTFIFCWSVRIFSQSFFFCLYL</sequence>
<proteinExistence type="predicted"/>
<dbReference type="Gramene" id="KCW57192">
    <property type="protein sequence ID" value="KCW57192"/>
    <property type="gene ID" value="EUGRSUZ_H00008"/>
</dbReference>